<keyword evidence="2" id="KW-1185">Reference proteome</keyword>
<sequence length="276" mass="31121">MKDIIIAGRELSQFPIKINGTSTIDKNSDGIWTFKSTDTNSNAYGYYNVPAIFSETISITVTAVSFEEADNNQKYPSIAVRWISANGVWKQSSENYVNSTMVGVYMAELTINEFVDPGDIIQVSFGHFRPSMASGKFFDAQVNISNSMYPVVRKMFASTLTIEASKAGEFPYFSYKTQFQQLNLNTIKWDDNSTLILQDDQLKVANAENNLWYVNPKILMSLPELSDYSTVNVFHGMYDWTGGSFKLTFADTKTGKLVDFKTDATKKLVIQYEINI</sequence>
<protein>
    <submittedName>
        <fullName evidence="1">Uncharacterized protein</fullName>
    </submittedName>
</protein>
<comment type="caution">
    <text evidence="1">The sequence shown here is derived from an EMBL/GenBank/DDBJ whole genome shotgun (WGS) entry which is preliminary data.</text>
</comment>
<evidence type="ECO:0000313" key="1">
    <source>
        <dbReference type="EMBL" id="PXZ00733.1"/>
    </source>
</evidence>
<dbReference type="RefSeq" id="WP_110438875.1">
    <property type="nucleotide sequence ID" value="NZ_CP046393.1"/>
</dbReference>
<dbReference type="OrthoDB" id="10001190at2"/>
<accession>A0A318MWV7</accession>
<proteinExistence type="predicted"/>
<dbReference type="EMBL" id="QGLT01000002">
    <property type="protein sequence ID" value="PXZ00733.1"/>
    <property type="molecule type" value="Genomic_DNA"/>
</dbReference>
<evidence type="ECO:0000313" key="2">
    <source>
        <dbReference type="Proteomes" id="UP000247565"/>
    </source>
</evidence>
<gene>
    <name evidence="1" type="ORF">DK869_04885</name>
</gene>
<organism evidence="1 2">
    <name type="scientific">Commensalibacter melissae</name>
    <dbReference type="NCBI Taxonomy" id="2070537"/>
    <lineage>
        <taxon>Bacteria</taxon>
        <taxon>Pseudomonadati</taxon>
        <taxon>Pseudomonadota</taxon>
        <taxon>Alphaproteobacteria</taxon>
        <taxon>Acetobacterales</taxon>
        <taxon>Acetobacteraceae</taxon>
    </lineage>
</organism>
<name>A0A318MWV7_9PROT</name>
<dbReference type="AlphaFoldDB" id="A0A318MWV7"/>
<dbReference type="Proteomes" id="UP000247565">
    <property type="component" value="Unassembled WGS sequence"/>
</dbReference>
<reference evidence="1 2" key="1">
    <citation type="submission" date="2018-05" db="EMBL/GenBank/DDBJ databases">
        <title>Reference genomes for bee gut microbiota database.</title>
        <authorList>
            <person name="Ellegaard K.M."/>
        </authorList>
    </citation>
    <scope>NUCLEOTIDE SEQUENCE [LARGE SCALE GENOMIC DNA]</scope>
    <source>
        <strain evidence="1 2">ESL0284</strain>
    </source>
</reference>